<evidence type="ECO:0000313" key="1">
    <source>
        <dbReference type="EMBL" id="CAD7002741.1"/>
    </source>
</evidence>
<name>A0A811UVM9_CERCA</name>
<protein>
    <submittedName>
        <fullName evidence="1">(Mediterranean fruit fly) hypothetical protein</fullName>
    </submittedName>
</protein>
<accession>A0A811UVM9</accession>
<organism evidence="1 2">
    <name type="scientific">Ceratitis capitata</name>
    <name type="common">Mediterranean fruit fly</name>
    <name type="synonym">Tephritis capitata</name>
    <dbReference type="NCBI Taxonomy" id="7213"/>
    <lineage>
        <taxon>Eukaryota</taxon>
        <taxon>Metazoa</taxon>
        <taxon>Ecdysozoa</taxon>
        <taxon>Arthropoda</taxon>
        <taxon>Hexapoda</taxon>
        <taxon>Insecta</taxon>
        <taxon>Pterygota</taxon>
        <taxon>Neoptera</taxon>
        <taxon>Endopterygota</taxon>
        <taxon>Diptera</taxon>
        <taxon>Brachycera</taxon>
        <taxon>Muscomorpha</taxon>
        <taxon>Tephritoidea</taxon>
        <taxon>Tephritidae</taxon>
        <taxon>Ceratitis</taxon>
        <taxon>Ceratitis</taxon>
    </lineage>
</organism>
<dbReference type="EMBL" id="CAJHJT010000034">
    <property type="protein sequence ID" value="CAD7002741.1"/>
    <property type="molecule type" value="Genomic_DNA"/>
</dbReference>
<dbReference type="OrthoDB" id="10068367at2759"/>
<reference evidence="1" key="1">
    <citation type="submission" date="2020-11" db="EMBL/GenBank/DDBJ databases">
        <authorList>
            <person name="Whitehead M."/>
        </authorList>
    </citation>
    <scope>NUCLEOTIDE SEQUENCE</scope>
    <source>
        <strain evidence="1">EGII</strain>
    </source>
</reference>
<comment type="caution">
    <text evidence="1">The sequence shown here is derived from an EMBL/GenBank/DDBJ whole genome shotgun (WGS) entry which is preliminary data.</text>
</comment>
<gene>
    <name evidence="1" type="ORF">CCAP1982_LOCUS11215</name>
</gene>
<sequence length="227" mass="23696">MNVAGNNVGYGDDGGSSGGGVNACSITAIFNTNNNNNNTTTIINLTNCLNGNNAHANKNNNTNSILLALQQKQLLQQHQQQLQLNFATHMQAQFANDDNSPCHTPPPMTAMRNIVNNNSKCDSLPAAAATLGLPVALSLPLSLHLPLSATATPSSSSSATASNCRTVTASDAAAMQVASSAPLVLYTWSIRVMRAMVNSIVASTMKDYFCAIDASAVVTESPATSWL</sequence>
<evidence type="ECO:0000313" key="2">
    <source>
        <dbReference type="Proteomes" id="UP000606786"/>
    </source>
</evidence>
<dbReference type="Proteomes" id="UP000606786">
    <property type="component" value="Unassembled WGS sequence"/>
</dbReference>
<dbReference type="AlphaFoldDB" id="A0A811UVM9"/>
<keyword evidence="2" id="KW-1185">Reference proteome</keyword>
<proteinExistence type="predicted"/>